<dbReference type="SUPFAM" id="SSF55811">
    <property type="entry name" value="Nudix"/>
    <property type="match status" value="1"/>
</dbReference>
<proteinExistence type="predicted"/>
<dbReference type="PATRIC" id="fig|1005043.3.peg.64"/>
<dbReference type="Gene3D" id="3.90.79.10">
    <property type="entry name" value="Nucleoside Triphosphate Pyrophosphohydrolase"/>
    <property type="match status" value="1"/>
</dbReference>
<organism evidence="1 2">
    <name type="scientific">Candidatus Regiella insecticola 5.15</name>
    <dbReference type="NCBI Taxonomy" id="1005043"/>
    <lineage>
        <taxon>Bacteria</taxon>
        <taxon>Pseudomonadati</taxon>
        <taxon>Pseudomonadota</taxon>
        <taxon>Gammaproteobacteria</taxon>
        <taxon>Enterobacterales</taxon>
        <taxon>Enterobacteriaceae</taxon>
        <taxon>aphid secondary symbionts</taxon>
        <taxon>Candidatus Regiella</taxon>
    </lineage>
</organism>
<evidence type="ECO:0000313" key="2">
    <source>
        <dbReference type="Proteomes" id="UP000004116"/>
    </source>
</evidence>
<keyword evidence="2" id="KW-1185">Reference proteome</keyword>
<dbReference type="InterPro" id="IPR015797">
    <property type="entry name" value="NUDIX_hydrolase-like_dom_sf"/>
</dbReference>
<dbReference type="AlphaFoldDB" id="G2GWD6"/>
<sequence>MNERLSIMVGEVDATTAKGVHGLLEENENIRVHAVNREQACRWVEEGVIDNAASIIALQWLALHFQALKEEWK</sequence>
<evidence type="ECO:0008006" key="3">
    <source>
        <dbReference type="Google" id="ProtNLM"/>
    </source>
</evidence>
<name>G2GWD6_9ENTR</name>
<reference evidence="1 2" key="1">
    <citation type="journal article" date="2012" name="Genome Res.">
        <title>Genomic basis of endosymbiont-conferred protection against an insect parasitoid.</title>
        <authorList>
            <person name="Hansen A.K."/>
            <person name="Vorburger C."/>
            <person name="Moran N.A."/>
        </authorList>
    </citation>
    <scope>NUCLEOTIDE SEQUENCE [LARGE SCALE GENOMIC DNA]</scope>
    <source>
        <strain evidence="2">R5.15</strain>
    </source>
</reference>
<protein>
    <recommendedName>
        <fullName evidence="3">ADP-ribose pyrophosphatase</fullName>
    </recommendedName>
</protein>
<dbReference type="Proteomes" id="UP000004116">
    <property type="component" value="Unassembled WGS sequence"/>
</dbReference>
<accession>G2GWD6</accession>
<evidence type="ECO:0000313" key="1">
    <source>
        <dbReference type="EMBL" id="EGY29947.1"/>
    </source>
</evidence>
<dbReference type="EMBL" id="AGCA01000017">
    <property type="protein sequence ID" value="EGY29947.1"/>
    <property type="molecule type" value="Genomic_DNA"/>
</dbReference>
<comment type="caution">
    <text evidence="1">The sequence shown here is derived from an EMBL/GenBank/DDBJ whole genome shotgun (WGS) entry which is preliminary data.</text>
</comment>
<gene>
    <name evidence="1" type="ORF">Rin_00000690</name>
</gene>